<dbReference type="RefSeq" id="WP_307485119.1">
    <property type="nucleotide sequence ID" value="NZ_JAUSUF010000003.1"/>
</dbReference>
<dbReference type="InterPro" id="IPR007525">
    <property type="entry name" value="FrhB_FdhB_C"/>
</dbReference>
<evidence type="ECO:0000313" key="3">
    <source>
        <dbReference type="Proteomes" id="UP001228504"/>
    </source>
</evidence>
<protein>
    <submittedName>
        <fullName evidence="2">Coenzyme F420-reducing hydrogenase beta subunit</fullName>
    </submittedName>
</protein>
<gene>
    <name evidence="2" type="ORF">J2S18_001470</name>
</gene>
<feature type="domain" description="4Fe-4S ferredoxin-type" evidence="1">
    <location>
        <begin position="31"/>
        <end position="61"/>
    </location>
</feature>
<dbReference type="Gene3D" id="3.30.70.20">
    <property type="match status" value="1"/>
</dbReference>
<feature type="domain" description="4Fe-4S ferredoxin-type" evidence="1">
    <location>
        <begin position="1"/>
        <end position="30"/>
    </location>
</feature>
<comment type="caution">
    <text evidence="2">The sequence shown here is derived from an EMBL/GenBank/DDBJ whole genome shotgun (WGS) entry which is preliminary data.</text>
</comment>
<keyword evidence="3" id="KW-1185">Reference proteome</keyword>
<accession>A0ABT9UTB7</accession>
<organism evidence="2 3">
    <name type="scientific">Eubacterium multiforme</name>
    <dbReference type="NCBI Taxonomy" id="83339"/>
    <lineage>
        <taxon>Bacteria</taxon>
        <taxon>Bacillati</taxon>
        <taxon>Bacillota</taxon>
        <taxon>Clostridia</taxon>
        <taxon>Eubacteriales</taxon>
        <taxon>Eubacteriaceae</taxon>
        <taxon>Eubacterium</taxon>
    </lineage>
</organism>
<dbReference type="SUPFAM" id="SSF54862">
    <property type="entry name" value="4Fe-4S ferredoxins"/>
    <property type="match status" value="1"/>
</dbReference>
<dbReference type="EMBL" id="JAUSUF010000003">
    <property type="protein sequence ID" value="MDQ0149540.1"/>
    <property type="molecule type" value="Genomic_DNA"/>
</dbReference>
<name>A0ABT9UTB7_9FIRM</name>
<reference evidence="2 3" key="1">
    <citation type="submission" date="2023-07" db="EMBL/GenBank/DDBJ databases">
        <title>Genomic Encyclopedia of Type Strains, Phase IV (KMG-IV): sequencing the most valuable type-strain genomes for metagenomic binning, comparative biology and taxonomic classification.</title>
        <authorList>
            <person name="Goeker M."/>
        </authorList>
    </citation>
    <scope>NUCLEOTIDE SEQUENCE [LARGE SCALE GENOMIC DNA]</scope>
    <source>
        <strain evidence="2 3">DSM 20694</strain>
    </source>
</reference>
<dbReference type="PANTHER" id="PTHR43193">
    <property type="match status" value="1"/>
</dbReference>
<dbReference type="Proteomes" id="UP001228504">
    <property type="component" value="Unassembled WGS sequence"/>
</dbReference>
<dbReference type="InterPro" id="IPR017896">
    <property type="entry name" value="4Fe4S_Fe-S-bd"/>
</dbReference>
<proteinExistence type="predicted"/>
<dbReference type="Pfam" id="PF04432">
    <property type="entry name" value="FrhB_FdhB_C"/>
    <property type="match status" value="1"/>
</dbReference>
<sequence>MIDFDFSKECYSCFACANVCKKNAIKFDENLHPIINKELCIECGKCERVCIKIKECKYESKIKTEAIGWACKNKNEKQRKESSSGGIFILLAERILNSNGYICGCIYDENFMPKHVVTNNRDIVSDMMGSKYVMSDMNSCIEEIEKILKNGHPVLFSGVPCQTAAVYNCLGKYSNLHIISVVCHGSIERKYWKSYLENEKHYGKIMNISMRDKRKGWLNYGLRFQFVDGTEHTTYRKEDGFFLKCFTDGIMDRERCLACMYKGTRIFADILLGDGWGVENIYPELVDKYGVSSVICLSDKGKNLFEQVSDYMEYKNMSVDDIIDRNKRIIYTAVENKDRKTFKRKYEKTPDKIDELCKKFAKETILKKLKRHLYK</sequence>
<dbReference type="PROSITE" id="PS51379">
    <property type="entry name" value="4FE4S_FER_2"/>
    <property type="match status" value="2"/>
</dbReference>
<dbReference type="PANTHER" id="PTHR43193:SF2">
    <property type="entry name" value="POLYFERREDOXIN PROTEIN FWDF"/>
    <property type="match status" value="1"/>
</dbReference>
<dbReference type="InterPro" id="IPR052977">
    <property type="entry name" value="Polyferredoxin-like_ET"/>
</dbReference>
<evidence type="ECO:0000259" key="1">
    <source>
        <dbReference type="PROSITE" id="PS51379"/>
    </source>
</evidence>
<evidence type="ECO:0000313" key="2">
    <source>
        <dbReference type="EMBL" id="MDQ0149540.1"/>
    </source>
</evidence>